<dbReference type="EMBL" id="CAJNOK010033978">
    <property type="protein sequence ID" value="CAF1499747.1"/>
    <property type="molecule type" value="Genomic_DNA"/>
</dbReference>
<gene>
    <name evidence="1" type="ORF">OVA965_LOCUS36881</name>
    <name evidence="2" type="ORF">TMI583_LOCUS37909</name>
</gene>
<dbReference type="Proteomes" id="UP000682733">
    <property type="component" value="Unassembled WGS sequence"/>
</dbReference>
<protein>
    <submittedName>
        <fullName evidence="2">Uncharacterized protein</fullName>
    </submittedName>
</protein>
<comment type="caution">
    <text evidence="2">The sequence shown here is derived from an EMBL/GenBank/DDBJ whole genome shotgun (WGS) entry which is preliminary data.</text>
</comment>
<evidence type="ECO:0000313" key="2">
    <source>
        <dbReference type="EMBL" id="CAF4288199.1"/>
    </source>
</evidence>
<reference evidence="2" key="1">
    <citation type="submission" date="2021-02" db="EMBL/GenBank/DDBJ databases">
        <authorList>
            <person name="Nowell W R."/>
        </authorList>
    </citation>
    <scope>NUCLEOTIDE SEQUENCE</scope>
</reference>
<dbReference type="EMBL" id="CAJOBA010055977">
    <property type="protein sequence ID" value="CAF4288199.1"/>
    <property type="molecule type" value="Genomic_DNA"/>
</dbReference>
<evidence type="ECO:0000313" key="1">
    <source>
        <dbReference type="EMBL" id="CAF1499747.1"/>
    </source>
</evidence>
<dbReference type="Proteomes" id="UP000677228">
    <property type="component" value="Unassembled WGS sequence"/>
</dbReference>
<dbReference type="PANTHER" id="PTHR46601:SF1">
    <property type="entry name" value="ADF-H DOMAIN-CONTAINING PROTEIN"/>
    <property type="match status" value="1"/>
</dbReference>
<dbReference type="PANTHER" id="PTHR46601">
    <property type="entry name" value="ULP_PROTEASE DOMAIN-CONTAINING PROTEIN"/>
    <property type="match status" value="1"/>
</dbReference>
<proteinExistence type="predicted"/>
<organism evidence="2 3">
    <name type="scientific">Didymodactylos carnosus</name>
    <dbReference type="NCBI Taxonomy" id="1234261"/>
    <lineage>
        <taxon>Eukaryota</taxon>
        <taxon>Metazoa</taxon>
        <taxon>Spiralia</taxon>
        <taxon>Gnathifera</taxon>
        <taxon>Rotifera</taxon>
        <taxon>Eurotatoria</taxon>
        <taxon>Bdelloidea</taxon>
        <taxon>Philodinida</taxon>
        <taxon>Philodinidae</taxon>
        <taxon>Didymodactylos</taxon>
    </lineage>
</organism>
<sequence>DTISRYSSSSKDTINIRQLDGTKKPIGCRFMLMSLTEAFELFKTISTLIQESTKTKHFVEKLICSTENNQCMFGECAVCRTKLPSLEIPKLYPNIDLEEDTSWMKCTKMEDRVDIHRISGSVRALLFECDSQWLKFTTHSYITTTQFEYIKKIKESLDLESAICQMDFAENYTSHGRGAVDGLGAAVKSAARRSTMRAGGPEKSLTTPLELYHFSEEKFKPKQVPSRTGSSHSTTTTHSHYFEQKIHVWYVDEEQVKKNYVNKLADRWNDRSTSGPIKGIRSFHHFEPLNDTHIRCKITSTTAEFDDFDMRSKRYNKLKQIKPILKIKDVNVNDFIIVEHDCCWWLCKVLEINFNLKELNISLLHPPGPKTTFKFPQRSHNMDIELGTIVCLLLVPPNTTSRGNYSITTKQLEEIEEIFADY</sequence>
<evidence type="ECO:0000313" key="3">
    <source>
        <dbReference type="Proteomes" id="UP000682733"/>
    </source>
</evidence>
<accession>A0A8S2TLH9</accession>
<feature type="non-terminal residue" evidence="2">
    <location>
        <position position="422"/>
    </location>
</feature>
<dbReference type="AlphaFoldDB" id="A0A8S2TLH9"/>
<name>A0A8S2TLH9_9BILA</name>